<dbReference type="PROSITE" id="PS51845">
    <property type="entry name" value="PDEASE_I_2"/>
    <property type="match status" value="1"/>
</dbReference>
<dbReference type="InterPro" id="IPR003607">
    <property type="entry name" value="HD/PDEase_dom"/>
</dbReference>
<sequence length="577" mass="66756">MTSLLLVGSEYRNIDDDEVLQRFDLFDRLAKFEDETELVTSLYKDRLSSRPNRWTFETSASVVVYDSGSGNKGLTTDKLRVILHRFFPAFNLIIVENFDELESKRIMHTLQNDRVIGTDTISRINHWMYHKAGNEDNGENDSCFTNIYSLMNHLTNSNKRMPSEPIPRFIRSLNFKEFFEDIVVRHGSEESMREYFLEKLSTWEFSAIEFSTRELLLCGFFLIQKLSREANVLISDNKLLLLLMTVEASYHQINKFHNFRHAVDVMQATWQICSHVKNNKAVKLQPIIVLMLSISAIGHDIGHPGTNNQLLCQHNAHLAVYFGNQSVLENFHNTLFQNLLADHWPQSLKAATVKLNKLDDMGKPMDQFNDFSNFNDGNENNEGNDKNKTINIITNAILATDMALHAKYVEKLEGNVKVPQSLPFQTLIAVIIKAADISNVTRPLYISARWAFLITLEFNDCSQLENYVKEANERTDTVCNNNCLSPNSERIDDPEFYKRNNPQYIIDLIFNKEGESDTDYMKRLLDNYPYIPNGQIFFINTFAGRFFNKIGELFPELKFLSDNVQSNKSYWESVQRS</sequence>
<dbReference type="InterPro" id="IPR023088">
    <property type="entry name" value="PDEase"/>
</dbReference>
<evidence type="ECO:0000256" key="3">
    <source>
        <dbReference type="RuleBase" id="RU363067"/>
    </source>
</evidence>
<evidence type="ECO:0000259" key="4">
    <source>
        <dbReference type="PROSITE" id="PS51845"/>
    </source>
</evidence>
<keyword evidence="1 3" id="KW-0479">Metal-binding</keyword>
<dbReference type="Gene3D" id="1.10.1300.10">
    <property type="entry name" value="3'5'-cyclic nucleotide phosphodiesterase, catalytic domain"/>
    <property type="match status" value="1"/>
</dbReference>
<proteinExistence type="inferred from homology"/>
<comment type="similarity">
    <text evidence="3">Belongs to the cyclic nucleotide phosphodiesterase family.</text>
</comment>
<dbReference type="Pfam" id="PF00233">
    <property type="entry name" value="PDEase_I"/>
    <property type="match status" value="1"/>
</dbReference>
<evidence type="ECO:0000313" key="6">
    <source>
        <dbReference type="Proteomes" id="UP001623330"/>
    </source>
</evidence>
<keyword evidence="6" id="KW-1185">Reference proteome</keyword>
<keyword evidence="2 3" id="KW-0378">Hydrolase</keyword>
<feature type="domain" description="PDEase" evidence="4">
    <location>
        <begin position="184"/>
        <end position="577"/>
    </location>
</feature>
<evidence type="ECO:0000313" key="5">
    <source>
        <dbReference type="EMBL" id="KAL3233701.1"/>
    </source>
</evidence>
<dbReference type="CDD" id="cd00077">
    <property type="entry name" value="HDc"/>
    <property type="match status" value="1"/>
</dbReference>
<protein>
    <recommendedName>
        <fullName evidence="3">Phosphodiesterase</fullName>
        <ecNumber evidence="3">3.1.4.-</ecNumber>
    </recommendedName>
</protein>
<name>A0ABR4NXV5_9SACH</name>
<dbReference type="Proteomes" id="UP001623330">
    <property type="component" value="Unassembled WGS sequence"/>
</dbReference>
<dbReference type="EC" id="3.1.4.-" evidence="3"/>
<evidence type="ECO:0000256" key="2">
    <source>
        <dbReference type="ARBA" id="ARBA00022801"/>
    </source>
</evidence>
<dbReference type="PANTHER" id="PTHR11347">
    <property type="entry name" value="CYCLIC NUCLEOTIDE PHOSPHODIESTERASE"/>
    <property type="match status" value="1"/>
</dbReference>
<dbReference type="InterPro" id="IPR023174">
    <property type="entry name" value="PDEase_CS"/>
</dbReference>
<comment type="caution">
    <text evidence="5">The sequence shown here is derived from an EMBL/GenBank/DDBJ whole genome shotgun (WGS) entry which is preliminary data.</text>
</comment>
<dbReference type="SMART" id="SM00471">
    <property type="entry name" value="HDc"/>
    <property type="match status" value="1"/>
</dbReference>
<dbReference type="PROSITE" id="PS00126">
    <property type="entry name" value="PDEASE_I_1"/>
    <property type="match status" value="1"/>
</dbReference>
<comment type="cofactor">
    <cofactor evidence="3">
        <name>a divalent metal cation</name>
        <dbReference type="ChEBI" id="CHEBI:60240"/>
    </cofactor>
    <text evidence="3">Binds 2 divalent metal cations per subunit. Site 1 may preferentially bind zinc ions, while site 2 has a preference for magnesium and/or manganese ions.</text>
</comment>
<dbReference type="InterPro" id="IPR002073">
    <property type="entry name" value="PDEase_catalytic_dom"/>
</dbReference>
<dbReference type="SUPFAM" id="SSF109604">
    <property type="entry name" value="HD-domain/PDEase-like"/>
    <property type="match status" value="1"/>
</dbReference>
<evidence type="ECO:0000256" key="1">
    <source>
        <dbReference type="ARBA" id="ARBA00022723"/>
    </source>
</evidence>
<accession>A0ABR4NXV5</accession>
<gene>
    <name evidence="5" type="ORF">RNJ44_03741</name>
</gene>
<dbReference type="PRINTS" id="PR00387">
    <property type="entry name" value="PDIESTERASE1"/>
</dbReference>
<dbReference type="InterPro" id="IPR036971">
    <property type="entry name" value="PDEase_catalytic_dom_sf"/>
</dbReference>
<dbReference type="EMBL" id="JBEVYD010000004">
    <property type="protein sequence ID" value="KAL3233701.1"/>
    <property type="molecule type" value="Genomic_DNA"/>
</dbReference>
<reference evidence="5 6" key="1">
    <citation type="submission" date="2024-05" db="EMBL/GenBank/DDBJ databases">
        <title>Long read based assembly of the Candida bracarensis genome reveals expanded adhesin content.</title>
        <authorList>
            <person name="Marcet-Houben M."/>
            <person name="Ksiezopolska E."/>
            <person name="Gabaldon T."/>
        </authorList>
    </citation>
    <scope>NUCLEOTIDE SEQUENCE [LARGE SCALE GENOMIC DNA]</scope>
    <source>
        <strain evidence="5 6">CBM6</strain>
    </source>
</reference>
<organism evidence="5 6">
    <name type="scientific">Nakaseomyces bracarensis</name>
    <dbReference type="NCBI Taxonomy" id="273131"/>
    <lineage>
        <taxon>Eukaryota</taxon>
        <taxon>Fungi</taxon>
        <taxon>Dikarya</taxon>
        <taxon>Ascomycota</taxon>
        <taxon>Saccharomycotina</taxon>
        <taxon>Saccharomycetes</taxon>
        <taxon>Saccharomycetales</taxon>
        <taxon>Saccharomycetaceae</taxon>
        <taxon>Nakaseomyces</taxon>
    </lineage>
</organism>